<proteinExistence type="predicted"/>
<accession>A0ACC2E498</accession>
<name>A0ACC2E498_DIPCM</name>
<dbReference type="EMBL" id="CM055094">
    <property type="protein sequence ID" value="KAJ7561279.1"/>
    <property type="molecule type" value="Genomic_DNA"/>
</dbReference>
<evidence type="ECO:0000313" key="1">
    <source>
        <dbReference type="EMBL" id="KAJ7561279.1"/>
    </source>
</evidence>
<protein>
    <submittedName>
        <fullName evidence="1">Uncharacterized protein</fullName>
    </submittedName>
</protein>
<keyword evidence="2" id="KW-1185">Reference proteome</keyword>
<dbReference type="Proteomes" id="UP001162992">
    <property type="component" value="Chromosome 3"/>
</dbReference>
<comment type="caution">
    <text evidence="1">The sequence shown here is derived from an EMBL/GenBank/DDBJ whole genome shotgun (WGS) entry which is preliminary data.</text>
</comment>
<evidence type="ECO:0000313" key="2">
    <source>
        <dbReference type="Proteomes" id="UP001162992"/>
    </source>
</evidence>
<organism evidence="1 2">
    <name type="scientific">Diphasiastrum complanatum</name>
    <name type="common">Issler's clubmoss</name>
    <name type="synonym">Lycopodium complanatum</name>
    <dbReference type="NCBI Taxonomy" id="34168"/>
    <lineage>
        <taxon>Eukaryota</taxon>
        <taxon>Viridiplantae</taxon>
        <taxon>Streptophyta</taxon>
        <taxon>Embryophyta</taxon>
        <taxon>Tracheophyta</taxon>
        <taxon>Lycopodiopsida</taxon>
        <taxon>Lycopodiales</taxon>
        <taxon>Lycopodiaceae</taxon>
        <taxon>Lycopodioideae</taxon>
        <taxon>Diphasiastrum</taxon>
    </lineage>
</organism>
<sequence>MIGMSSLRAQCGSSSKGMFYYYYPGHATSSWRPLRSSPTTRLARVFSTSSFWNGCNCVIISLLTLPHTVSLLYDTYDSPFLSVILMLIDIPSGLEGCKCLKISFFNADAVGIRIPMLHPK</sequence>
<reference evidence="2" key="1">
    <citation type="journal article" date="2024" name="Proc. Natl. Acad. Sci. U.S.A.">
        <title>Extraordinary preservation of gene collinearity over three hundred million years revealed in homosporous lycophytes.</title>
        <authorList>
            <person name="Li C."/>
            <person name="Wickell D."/>
            <person name="Kuo L.Y."/>
            <person name="Chen X."/>
            <person name="Nie B."/>
            <person name="Liao X."/>
            <person name="Peng D."/>
            <person name="Ji J."/>
            <person name="Jenkins J."/>
            <person name="Williams M."/>
            <person name="Shu S."/>
            <person name="Plott C."/>
            <person name="Barry K."/>
            <person name="Rajasekar S."/>
            <person name="Grimwood J."/>
            <person name="Han X."/>
            <person name="Sun S."/>
            <person name="Hou Z."/>
            <person name="He W."/>
            <person name="Dai G."/>
            <person name="Sun C."/>
            <person name="Schmutz J."/>
            <person name="Leebens-Mack J.H."/>
            <person name="Li F.W."/>
            <person name="Wang L."/>
        </authorList>
    </citation>
    <scope>NUCLEOTIDE SEQUENCE [LARGE SCALE GENOMIC DNA]</scope>
    <source>
        <strain evidence="2">cv. PW_Plant_1</strain>
    </source>
</reference>
<gene>
    <name evidence="1" type="ORF">O6H91_03G021500</name>
</gene>